<keyword evidence="5" id="KW-0479">Metal-binding</keyword>
<evidence type="ECO:0000313" key="10">
    <source>
        <dbReference type="Proteomes" id="UP000652477"/>
    </source>
</evidence>
<gene>
    <name evidence="9" type="ORF">H8S37_11915</name>
</gene>
<feature type="domain" description="4Fe-4S ferredoxin-type" evidence="8">
    <location>
        <begin position="180"/>
        <end position="209"/>
    </location>
</feature>
<dbReference type="InterPro" id="IPR050157">
    <property type="entry name" value="PSI_iron-sulfur_center"/>
</dbReference>
<sequence>MVFYFSGTGNSAYIAERISQALDDRLCSLNQEIKNHRLFKGKTPKRMIFVLPTYAWRIPKVVEEWILKSRFYGTPEAYFVMNCGGEIGNAAKYIRKLCRKKEFLYRGCAEIVMPENYIAMFSAPDETEAKEIIAKAEPKIDAVIEQIAEGKTLEEEKEGFMGAALSGPINILFYPAIVHAKKFWADDQCIGCRKCADACPLNNITMEERKPKWHNKCTHCMACITVCPTKAIEYGKKSTGKPRYRCPYGQMKDR</sequence>
<dbReference type="InterPro" id="IPR029039">
    <property type="entry name" value="Flavoprotein-like_sf"/>
</dbReference>
<dbReference type="Pfam" id="PF12838">
    <property type="entry name" value="Fer4_7"/>
    <property type="match status" value="1"/>
</dbReference>
<protein>
    <recommendedName>
        <fullName evidence="3">Ferredoxin</fullName>
    </recommendedName>
</protein>
<name>A0A923RQL4_9FIRM</name>
<dbReference type="RefSeq" id="WP_186876286.1">
    <property type="nucleotide sequence ID" value="NZ_JACOPF010000002.1"/>
</dbReference>
<dbReference type="GO" id="GO:0051539">
    <property type="term" value="F:4 iron, 4 sulfur cluster binding"/>
    <property type="evidence" value="ECO:0007669"/>
    <property type="project" value="UniProtKB-KW"/>
</dbReference>
<dbReference type="GO" id="GO:0046872">
    <property type="term" value="F:metal ion binding"/>
    <property type="evidence" value="ECO:0007669"/>
    <property type="project" value="UniProtKB-KW"/>
</dbReference>
<dbReference type="SUPFAM" id="SSF52218">
    <property type="entry name" value="Flavoproteins"/>
    <property type="match status" value="1"/>
</dbReference>
<evidence type="ECO:0000256" key="2">
    <source>
        <dbReference type="ARBA" id="ARBA00003532"/>
    </source>
</evidence>
<organism evidence="9 10">
    <name type="scientific">Mediterraneibacter hominis</name>
    <dbReference type="NCBI Taxonomy" id="2763054"/>
    <lineage>
        <taxon>Bacteria</taxon>
        <taxon>Bacillati</taxon>
        <taxon>Bacillota</taxon>
        <taxon>Clostridia</taxon>
        <taxon>Lachnospirales</taxon>
        <taxon>Lachnospiraceae</taxon>
        <taxon>Mediterraneibacter</taxon>
    </lineage>
</organism>
<evidence type="ECO:0000313" key="9">
    <source>
        <dbReference type="EMBL" id="MBC5689626.1"/>
    </source>
</evidence>
<keyword evidence="7" id="KW-0411">Iron-sulfur</keyword>
<comment type="cofactor">
    <cofactor evidence="1">
        <name>[4Fe-4S] cluster</name>
        <dbReference type="ChEBI" id="CHEBI:49883"/>
    </cofactor>
</comment>
<evidence type="ECO:0000256" key="7">
    <source>
        <dbReference type="ARBA" id="ARBA00023014"/>
    </source>
</evidence>
<dbReference type="InterPro" id="IPR017900">
    <property type="entry name" value="4Fe4S_Fe_S_CS"/>
</dbReference>
<dbReference type="AlphaFoldDB" id="A0A923RQL4"/>
<dbReference type="Gene3D" id="3.30.70.20">
    <property type="match status" value="1"/>
</dbReference>
<comment type="function">
    <text evidence="2">Ferredoxins are iron-sulfur proteins that transfer electrons in a wide variety of metabolic reactions.</text>
</comment>
<evidence type="ECO:0000256" key="1">
    <source>
        <dbReference type="ARBA" id="ARBA00001966"/>
    </source>
</evidence>
<evidence type="ECO:0000256" key="3">
    <source>
        <dbReference type="ARBA" id="ARBA00013529"/>
    </source>
</evidence>
<dbReference type="PROSITE" id="PS51379">
    <property type="entry name" value="4FE4S_FER_2"/>
    <property type="match status" value="2"/>
</dbReference>
<dbReference type="PANTHER" id="PTHR24960:SF79">
    <property type="entry name" value="PHOTOSYSTEM I IRON-SULFUR CENTER"/>
    <property type="match status" value="1"/>
</dbReference>
<proteinExistence type="predicted"/>
<keyword evidence="4" id="KW-0004">4Fe-4S</keyword>
<dbReference type="InterPro" id="IPR017896">
    <property type="entry name" value="4Fe4S_Fe-S-bd"/>
</dbReference>
<evidence type="ECO:0000256" key="4">
    <source>
        <dbReference type="ARBA" id="ARBA00022485"/>
    </source>
</evidence>
<accession>A0A923RQL4</accession>
<dbReference type="PROSITE" id="PS00198">
    <property type="entry name" value="4FE4S_FER_1"/>
    <property type="match status" value="1"/>
</dbReference>
<dbReference type="PANTHER" id="PTHR24960">
    <property type="entry name" value="PHOTOSYSTEM I IRON-SULFUR CENTER-RELATED"/>
    <property type="match status" value="1"/>
</dbReference>
<keyword evidence="10" id="KW-1185">Reference proteome</keyword>
<dbReference type="InterPro" id="IPR047964">
    <property type="entry name" value="EFR1-like"/>
</dbReference>
<reference evidence="9" key="1">
    <citation type="submission" date="2020-08" db="EMBL/GenBank/DDBJ databases">
        <title>Genome public.</title>
        <authorList>
            <person name="Liu C."/>
            <person name="Sun Q."/>
        </authorList>
    </citation>
    <scope>NUCLEOTIDE SEQUENCE</scope>
    <source>
        <strain evidence="9">NSJ-55</strain>
    </source>
</reference>
<evidence type="ECO:0000256" key="5">
    <source>
        <dbReference type="ARBA" id="ARBA00022723"/>
    </source>
</evidence>
<dbReference type="Gene3D" id="3.40.50.360">
    <property type="match status" value="1"/>
</dbReference>
<evidence type="ECO:0000256" key="6">
    <source>
        <dbReference type="ARBA" id="ARBA00023004"/>
    </source>
</evidence>
<dbReference type="SUPFAM" id="SSF54862">
    <property type="entry name" value="4Fe-4S ferredoxins"/>
    <property type="match status" value="1"/>
</dbReference>
<dbReference type="Proteomes" id="UP000652477">
    <property type="component" value="Unassembled WGS sequence"/>
</dbReference>
<feature type="domain" description="4Fe-4S ferredoxin-type" evidence="8">
    <location>
        <begin position="214"/>
        <end position="237"/>
    </location>
</feature>
<comment type="caution">
    <text evidence="9">The sequence shown here is derived from an EMBL/GenBank/DDBJ whole genome shotgun (WGS) entry which is preliminary data.</text>
</comment>
<keyword evidence="6" id="KW-0408">Iron</keyword>
<evidence type="ECO:0000259" key="8">
    <source>
        <dbReference type="PROSITE" id="PS51379"/>
    </source>
</evidence>
<dbReference type="EMBL" id="JACOPF010000002">
    <property type="protein sequence ID" value="MBC5689626.1"/>
    <property type="molecule type" value="Genomic_DNA"/>
</dbReference>
<dbReference type="NCBIfam" id="NF038196">
    <property type="entry name" value="ferrodoxin_EFR1"/>
    <property type="match status" value="1"/>
</dbReference>